<evidence type="ECO:0000256" key="5">
    <source>
        <dbReference type="SAM" id="Phobius"/>
    </source>
</evidence>
<dbReference type="InterPro" id="IPR020846">
    <property type="entry name" value="MFS_dom"/>
</dbReference>
<feature type="transmembrane region" description="Helical" evidence="5">
    <location>
        <begin position="64"/>
        <end position="91"/>
    </location>
</feature>
<feature type="transmembrane region" description="Helical" evidence="5">
    <location>
        <begin position="255"/>
        <end position="278"/>
    </location>
</feature>
<feature type="transmembrane region" description="Helical" evidence="5">
    <location>
        <begin position="187"/>
        <end position="210"/>
    </location>
</feature>
<dbReference type="GO" id="GO:0022857">
    <property type="term" value="F:transmembrane transporter activity"/>
    <property type="evidence" value="ECO:0007669"/>
    <property type="project" value="InterPro"/>
</dbReference>
<proteinExistence type="predicted"/>
<dbReference type="AlphaFoldDB" id="A0AAE0MFL9"/>
<feature type="transmembrane region" description="Helical" evidence="5">
    <location>
        <begin position="550"/>
        <end position="569"/>
    </location>
</feature>
<dbReference type="GO" id="GO:0005886">
    <property type="term" value="C:plasma membrane"/>
    <property type="evidence" value="ECO:0007669"/>
    <property type="project" value="TreeGrafter"/>
</dbReference>
<evidence type="ECO:0000256" key="4">
    <source>
        <dbReference type="ARBA" id="ARBA00023136"/>
    </source>
</evidence>
<feature type="transmembrane region" description="Helical" evidence="5">
    <location>
        <begin position="290"/>
        <end position="309"/>
    </location>
</feature>
<comment type="caution">
    <text evidence="7">The sequence shown here is derived from an EMBL/GenBank/DDBJ whole genome shotgun (WGS) entry which is preliminary data.</text>
</comment>
<evidence type="ECO:0000256" key="2">
    <source>
        <dbReference type="ARBA" id="ARBA00022692"/>
    </source>
</evidence>
<dbReference type="InterPro" id="IPR053791">
    <property type="entry name" value="MFS_Tri12-like"/>
</dbReference>
<feature type="transmembrane region" description="Helical" evidence="5">
    <location>
        <begin position="130"/>
        <end position="149"/>
    </location>
</feature>
<dbReference type="Proteomes" id="UP001283341">
    <property type="component" value="Unassembled WGS sequence"/>
</dbReference>
<evidence type="ECO:0000256" key="3">
    <source>
        <dbReference type="ARBA" id="ARBA00022989"/>
    </source>
</evidence>
<gene>
    <name evidence="7" type="ORF">B0H66DRAFT_73039</name>
</gene>
<evidence type="ECO:0000256" key="1">
    <source>
        <dbReference type="ARBA" id="ARBA00004141"/>
    </source>
</evidence>
<comment type="subcellular location">
    <subcellularLocation>
        <location evidence="1">Membrane</location>
        <topology evidence="1">Multi-pass membrane protein</topology>
    </subcellularLocation>
</comment>
<reference evidence="7" key="1">
    <citation type="journal article" date="2023" name="Mol. Phylogenet. Evol.">
        <title>Genome-scale phylogeny and comparative genomics of the fungal order Sordariales.</title>
        <authorList>
            <person name="Hensen N."/>
            <person name="Bonometti L."/>
            <person name="Westerberg I."/>
            <person name="Brannstrom I.O."/>
            <person name="Guillou S."/>
            <person name="Cros-Aarteil S."/>
            <person name="Calhoun S."/>
            <person name="Haridas S."/>
            <person name="Kuo A."/>
            <person name="Mondo S."/>
            <person name="Pangilinan J."/>
            <person name="Riley R."/>
            <person name="LaButti K."/>
            <person name="Andreopoulos B."/>
            <person name="Lipzen A."/>
            <person name="Chen C."/>
            <person name="Yan M."/>
            <person name="Daum C."/>
            <person name="Ng V."/>
            <person name="Clum A."/>
            <person name="Steindorff A."/>
            <person name="Ohm R.A."/>
            <person name="Martin F."/>
            <person name="Silar P."/>
            <person name="Natvig D.O."/>
            <person name="Lalanne C."/>
            <person name="Gautier V."/>
            <person name="Ament-Velasquez S.L."/>
            <person name="Kruys A."/>
            <person name="Hutchinson M.I."/>
            <person name="Powell A.J."/>
            <person name="Barry K."/>
            <person name="Miller A.N."/>
            <person name="Grigoriev I.V."/>
            <person name="Debuchy R."/>
            <person name="Gladieux P."/>
            <person name="Hiltunen Thoren M."/>
            <person name="Johannesson H."/>
        </authorList>
    </citation>
    <scope>NUCLEOTIDE SEQUENCE</scope>
    <source>
        <strain evidence="7">CBS 118394</strain>
    </source>
</reference>
<evidence type="ECO:0000313" key="7">
    <source>
        <dbReference type="EMBL" id="KAK3330722.1"/>
    </source>
</evidence>
<keyword evidence="4 5" id="KW-0472">Membrane</keyword>
<evidence type="ECO:0000259" key="6">
    <source>
        <dbReference type="PROSITE" id="PS50850"/>
    </source>
</evidence>
<feature type="transmembrane region" description="Helical" evidence="5">
    <location>
        <begin position="103"/>
        <end position="123"/>
    </location>
</feature>
<feature type="transmembrane region" description="Helical" evidence="5">
    <location>
        <begin position="155"/>
        <end position="175"/>
    </location>
</feature>
<feature type="domain" description="Major facilitator superfamily (MFS) profile" evidence="6">
    <location>
        <begin position="63"/>
        <end position="580"/>
    </location>
</feature>
<dbReference type="Gene3D" id="1.20.1250.20">
    <property type="entry name" value="MFS general substrate transporter like domains"/>
    <property type="match status" value="1"/>
</dbReference>
<feature type="transmembrane region" description="Helical" evidence="5">
    <location>
        <begin position="330"/>
        <end position="352"/>
    </location>
</feature>
<feature type="transmembrane region" description="Helical" evidence="5">
    <location>
        <begin position="398"/>
        <end position="417"/>
    </location>
</feature>
<dbReference type="SUPFAM" id="SSF103473">
    <property type="entry name" value="MFS general substrate transporter"/>
    <property type="match status" value="1"/>
</dbReference>
<dbReference type="CDD" id="cd06179">
    <property type="entry name" value="MFS_TRI12_like"/>
    <property type="match status" value="1"/>
</dbReference>
<dbReference type="InterPro" id="IPR036259">
    <property type="entry name" value="MFS_trans_sf"/>
</dbReference>
<keyword evidence="3 5" id="KW-1133">Transmembrane helix</keyword>
<organism evidence="7 8">
    <name type="scientific">Apodospora peruviana</name>
    <dbReference type="NCBI Taxonomy" id="516989"/>
    <lineage>
        <taxon>Eukaryota</taxon>
        <taxon>Fungi</taxon>
        <taxon>Dikarya</taxon>
        <taxon>Ascomycota</taxon>
        <taxon>Pezizomycotina</taxon>
        <taxon>Sordariomycetes</taxon>
        <taxon>Sordariomycetidae</taxon>
        <taxon>Sordariales</taxon>
        <taxon>Lasiosphaeriaceae</taxon>
        <taxon>Apodospora</taxon>
    </lineage>
</organism>
<dbReference type="EMBL" id="JAUEDM010000001">
    <property type="protein sequence ID" value="KAK3330722.1"/>
    <property type="molecule type" value="Genomic_DNA"/>
</dbReference>
<dbReference type="InterPro" id="IPR011701">
    <property type="entry name" value="MFS"/>
</dbReference>
<dbReference type="PROSITE" id="PS50850">
    <property type="entry name" value="MFS"/>
    <property type="match status" value="1"/>
</dbReference>
<keyword evidence="8" id="KW-1185">Reference proteome</keyword>
<evidence type="ECO:0000313" key="8">
    <source>
        <dbReference type="Proteomes" id="UP001283341"/>
    </source>
</evidence>
<accession>A0AAE0MFL9</accession>
<dbReference type="PANTHER" id="PTHR23501:SF195">
    <property type="entry name" value="PEP5"/>
    <property type="match status" value="1"/>
</dbReference>
<keyword evidence="2 5" id="KW-0812">Transmembrane</keyword>
<name>A0AAE0MFL9_9PEZI</name>
<protein>
    <submittedName>
        <fullName evidence="7">Major facilitator superfamily domain-containing protein</fullName>
    </submittedName>
</protein>
<feature type="transmembrane region" description="Helical" evidence="5">
    <location>
        <begin position="222"/>
        <end position="243"/>
    </location>
</feature>
<sequence>METAAVDDKTTRKTTHNDSLRNFTSAETAIPAAQLEHREIMVVIPIEEEAHQGDAHVNLSWRSWLVVFISCFAILAQIYVVVAASSVVAFIVRDVGDPSLAGWIIQGPLLMQSVLSPIVGRLSDVVDRKYLAATPPLIAFAGAVVSARATSMNMLIGGGILIGSTLSTISIVQAIPSEILPLKYRALANGFAFVGGNIGGIIGGIGAGAVTNVSAGGWRYIFWMQAAFHGATSLGLFLFYWPPKIQRPKMSLKEMIWAIDPIGSLLFIFGATLILLALDWAGGAYSWSDAHVAAPLTIGLVLLVTFCLYEWKGRTDGLVAHVFFHRDRNFALSVFAFGVEGWIFYSAVNAITPQLILNLGFETDAWRISVRQQSFALSSLLSSLVVTWYSTRFKDLKTPLLVTWALFLVMTICYSALQPGWDKAQIGLNVIGGIGQSGPLTLLVACVQFTSPHAYISTATGLAFSARAIGGAFGSAVLDAIIHGHMAANYAPAVGAAAIEAGLPGDSVEALLAGLALGAVGDPAIPGATSGVWAAAVAESHAQYAAAYRLAWASIIPFVVLAIIAVALLNGVGDLMTEKVEATVELVREDHVENDGKASAQAFEKLA</sequence>
<dbReference type="Pfam" id="PF07690">
    <property type="entry name" value="MFS_1"/>
    <property type="match status" value="1"/>
</dbReference>
<dbReference type="PANTHER" id="PTHR23501">
    <property type="entry name" value="MAJOR FACILITATOR SUPERFAMILY"/>
    <property type="match status" value="1"/>
</dbReference>
<reference evidence="7" key="2">
    <citation type="submission" date="2023-06" db="EMBL/GenBank/DDBJ databases">
        <authorList>
            <consortium name="Lawrence Berkeley National Laboratory"/>
            <person name="Haridas S."/>
            <person name="Hensen N."/>
            <person name="Bonometti L."/>
            <person name="Westerberg I."/>
            <person name="Brannstrom I.O."/>
            <person name="Guillou S."/>
            <person name="Cros-Aarteil S."/>
            <person name="Calhoun S."/>
            <person name="Kuo A."/>
            <person name="Mondo S."/>
            <person name="Pangilinan J."/>
            <person name="Riley R."/>
            <person name="Labutti K."/>
            <person name="Andreopoulos B."/>
            <person name="Lipzen A."/>
            <person name="Chen C."/>
            <person name="Yanf M."/>
            <person name="Daum C."/>
            <person name="Ng V."/>
            <person name="Clum A."/>
            <person name="Steindorff A."/>
            <person name="Ohm R."/>
            <person name="Martin F."/>
            <person name="Silar P."/>
            <person name="Natvig D."/>
            <person name="Lalanne C."/>
            <person name="Gautier V."/>
            <person name="Ament-Velasquez S.L."/>
            <person name="Kruys A."/>
            <person name="Hutchinson M.I."/>
            <person name="Powell A.J."/>
            <person name="Barry K."/>
            <person name="Miller A.N."/>
            <person name="Grigoriev I.V."/>
            <person name="Debuchy R."/>
            <person name="Gladieux P."/>
            <person name="Thoren M.H."/>
            <person name="Johannesson H."/>
        </authorList>
    </citation>
    <scope>NUCLEOTIDE SEQUENCE</scope>
    <source>
        <strain evidence="7">CBS 118394</strain>
    </source>
</reference>